<feature type="transmembrane region" description="Helical" evidence="1">
    <location>
        <begin position="461"/>
        <end position="480"/>
    </location>
</feature>
<feature type="transmembrane region" description="Helical" evidence="1">
    <location>
        <begin position="778"/>
        <end position="798"/>
    </location>
</feature>
<feature type="transmembrane region" description="Helical" evidence="1">
    <location>
        <begin position="93"/>
        <end position="116"/>
    </location>
</feature>
<evidence type="ECO:0008006" key="4">
    <source>
        <dbReference type="Google" id="ProtNLM"/>
    </source>
</evidence>
<feature type="transmembrane region" description="Helical" evidence="1">
    <location>
        <begin position="422"/>
        <end position="441"/>
    </location>
</feature>
<organism evidence="2 3">
    <name type="scientific">Gimesia maris</name>
    <dbReference type="NCBI Taxonomy" id="122"/>
    <lineage>
        <taxon>Bacteria</taxon>
        <taxon>Pseudomonadati</taxon>
        <taxon>Planctomycetota</taxon>
        <taxon>Planctomycetia</taxon>
        <taxon>Planctomycetales</taxon>
        <taxon>Planctomycetaceae</taxon>
        <taxon>Gimesia</taxon>
    </lineage>
</organism>
<comment type="caution">
    <text evidence="2">The sequence shown here is derived from an EMBL/GenBank/DDBJ whole genome shotgun (WGS) entry which is preliminary data.</text>
</comment>
<reference evidence="2 3" key="1">
    <citation type="journal article" date="2018" name="Nat. Biotechnol.">
        <title>A standardized bacterial taxonomy based on genome phylogeny substantially revises the tree of life.</title>
        <authorList>
            <person name="Parks D.H."/>
            <person name="Chuvochina M."/>
            <person name="Waite D.W."/>
            <person name="Rinke C."/>
            <person name="Skarshewski A."/>
            <person name="Chaumeil P.A."/>
            <person name="Hugenholtz P."/>
        </authorList>
    </citation>
    <scope>NUCLEOTIDE SEQUENCE [LARGE SCALE GENOMIC DNA]</scope>
    <source>
        <strain evidence="2">UBA9375</strain>
    </source>
</reference>
<accession>A0A3D3RAX6</accession>
<feature type="transmembrane region" description="Helical" evidence="1">
    <location>
        <begin position="205"/>
        <end position="222"/>
    </location>
</feature>
<sequence>MKSRLYQNLIAALLLTIATGVCFLPLVSQPADVLVGPQSQGYNDTTSQFIAFKSYQKICWEQFQQLPYWNPYSLLGMPWLGTPQSSLFYPGNWLFFFTNAVNAISWSLVLHHWWAGLGAFLLGRKYKLSFFSALLSGIVFLAAPYFLAKTGEGHFTSVTQISWFPWILYGYELLREGSRKAVPLLAIFISLSFFCGHVQELYYLLLFLSLSLTIECLVDFMLQKRQISTKGQEEITSDSPVKMSTPGTRFKGWILVSLFVAGLVAIDLIPVFIYTKQAVRASGIDMAALYQGSLNRYSLLQLIDPFVWGHPDHYQGPGQFYWEALCSFGCLPLLLALLGTGVFFRNRNVIRLTLIGLAALLLAFGPHLPFYTLCYNLIPGFSMFRLPVRLLWLCSLAVAMLAGFGCESLFRLSQSQHRKLLRLIIGIGLTAVLLLMGYQLFQSQGEITFNMGTKQTFRIQLAWFFAAITTVFITLFLASFSRKSAIAGTLLLSLICTWELSTHAHQILRTVPQNSFRGETKLITFLKANLGEHRVLVNQKLLSDREAWQHQIMKIQGYDPVPLTRLGVLAAAAFPQPDAAAMMAGFKSPDLLTARKPLLDLMSIKYVILQTDQKQEIEGWKTIDQGTIPEEFHLQNSTQQQLPYLILENLNPLPRAYLTGDIKLFNANQPGQKIVAAISGVQPRNEVLLQQDVLPRGKRQAFSVATISHATPNQLTIEASLTSPGYLVMSDIYYPGWIARTGSQDLPVLPADYSLRAIPLPPGKHQIELSYIPPGFQIGRIISITALVLLLIQLLGAFRKPHSKPPVSTVAAP</sequence>
<dbReference type="InterPro" id="IPR018580">
    <property type="entry name" value="Uncharacterised_YfhO"/>
</dbReference>
<dbReference type="Proteomes" id="UP000263642">
    <property type="component" value="Unassembled WGS sequence"/>
</dbReference>
<feature type="transmembrane region" description="Helical" evidence="1">
    <location>
        <begin position="128"/>
        <end position="148"/>
    </location>
</feature>
<dbReference type="PANTHER" id="PTHR38454:SF1">
    <property type="entry name" value="INTEGRAL MEMBRANE PROTEIN"/>
    <property type="match status" value="1"/>
</dbReference>
<evidence type="ECO:0000313" key="2">
    <source>
        <dbReference type="EMBL" id="HCO25949.1"/>
    </source>
</evidence>
<proteinExistence type="predicted"/>
<protein>
    <recommendedName>
        <fullName evidence="4">Bacterial membrane protein YfhO</fullName>
    </recommendedName>
</protein>
<evidence type="ECO:0000313" key="3">
    <source>
        <dbReference type="Proteomes" id="UP000263642"/>
    </source>
</evidence>
<feature type="transmembrane region" description="Helical" evidence="1">
    <location>
        <begin position="356"/>
        <end position="378"/>
    </location>
</feature>
<feature type="transmembrane region" description="Helical" evidence="1">
    <location>
        <begin position="320"/>
        <end position="344"/>
    </location>
</feature>
<feature type="transmembrane region" description="Helical" evidence="1">
    <location>
        <begin position="252"/>
        <end position="273"/>
    </location>
</feature>
<dbReference type="AlphaFoldDB" id="A0A3D3RAX6"/>
<dbReference type="PANTHER" id="PTHR38454">
    <property type="entry name" value="INTEGRAL MEMBRANE PROTEIN-RELATED"/>
    <property type="match status" value="1"/>
</dbReference>
<dbReference type="EMBL" id="DQAY01000143">
    <property type="protein sequence ID" value="HCO25949.1"/>
    <property type="molecule type" value="Genomic_DNA"/>
</dbReference>
<gene>
    <name evidence="2" type="ORF">DIT97_24055</name>
</gene>
<keyword evidence="1" id="KW-1133">Transmembrane helix</keyword>
<keyword evidence="1" id="KW-0472">Membrane</keyword>
<name>A0A3D3RAX6_9PLAN</name>
<feature type="transmembrane region" description="Helical" evidence="1">
    <location>
        <begin position="390"/>
        <end position="410"/>
    </location>
</feature>
<dbReference type="Pfam" id="PF09586">
    <property type="entry name" value="YfhO"/>
    <property type="match status" value="1"/>
</dbReference>
<evidence type="ECO:0000256" key="1">
    <source>
        <dbReference type="SAM" id="Phobius"/>
    </source>
</evidence>
<keyword evidence="1" id="KW-0812">Transmembrane</keyword>